<feature type="non-terminal residue" evidence="3">
    <location>
        <position position="1"/>
    </location>
</feature>
<dbReference type="AlphaFoldDB" id="A0A5E6MB27"/>
<organism evidence="3 4">
    <name type="scientific">Methylacidimicrobium tartarophylax</name>
    <dbReference type="NCBI Taxonomy" id="1041768"/>
    <lineage>
        <taxon>Bacteria</taxon>
        <taxon>Pseudomonadati</taxon>
        <taxon>Verrucomicrobiota</taxon>
        <taxon>Methylacidimicrobium</taxon>
    </lineage>
</organism>
<dbReference type="EMBL" id="CABFVA020000052">
    <property type="protein sequence ID" value="VVM06180.1"/>
    <property type="molecule type" value="Genomic_DNA"/>
</dbReference>
<dbReference type="RefSeq" id="WP_142659920.1">
    <property type="nucleotide sequence ID" value="NZ_CABFVA020000052.1"/>
</dbReference>
<dbReference type="Proteomes" id="UP000334923">
    <property type="component" value="Unassembled WGS sequence"/>
</dbReference>
<gene>
    <name evidence="3" type="primary">AOC3</name>
    <name evidence="3" type="synonym">AOC2</name>
    <name evidence="3" type="synonym">tynA</name>
    <name evidence="3" type="ORF">MAMT_01033</name>
</gene>
<accession>A0A5E6MB27</accession>
<dbReference type="InterPro" id="IPR036460">
    <property type="entry name" value="Cu_amine_oxidase_C_sf"/>
</dbReference>
<evidence type="ECO:0000259" key="2">
    <source>
        <dbReference type="Pfam" id="PF01179"/>
    </source>
</evidence>
<keyword evidence="4" id="KW-1185">Reference proteome</keyword>
<dbReference type="GO" id="GO:0048038">
    <property type="term" value="F:quinone binding"/>
    <property type="evidence" value="ECO:0007669"/>
    <property type="project" value="InterPro"/>
</dbReference>
<dbReference type="GO" id="GO:0005507">
    <property type="term" value="F:copper ion binding"/>
    <property type="evidence" value="ECO:0007669"/>
    <property type="project" value="InterPro"/>
</dbReference>
<dbReference type="Pfam" id="PF01179">
    <property type="entry name" value="Cu_amine_oxid"/>
    <property type="match status" value="1"/>
</dbReference>
<dbReference type="Gene3D" id="2.70.98.20">
    <property type="entry name" value="Copper amine oxidase, catalytic domain"/>
    <property type="match status" value="1"/>
</dbReference>
<feature type="domain" description="Copper amine oxidase catalytic" evidence="2">
    <location>
        <begin position="5"/>
        <end position="62"/>
    </location>
</feature>
<feature type="region of interest" description="Disordered" evidence="1">
    <location>
        <begin position="1"/>
        <end position="30"/>
    </location>
</feature>
<proteinExistence type="predicted"/>
<evidence type="ECO:0000256" key="1">
    <source>
        <dbReference type="SAM" id="MobiDB-lite"/>
    </source>
</evidence>
<evidence type="ECO:0000313" key="4">
    <source>
        <dbReference type="Proteomes" id="UP000334923"/>
    </source>
</evidence>
<evidence type="ECO:0000313" key="3">
    <source>
        <dbReference type="EMBL" id="VVM06180.1"/>
    </source>
</evidence>
<keyword evidence="3" id="KW-0560">Oxidoreductase</keyword>
<dbReference type="GO" id="GO:0008131">
    <property type="term" value="F:primary methylamine oxidase activity"/>
    <property type="evidence" value="ECO:0007669"/>
    <property type="project" value="UniProtKB-EC"/>
</dbReference>
<protein>
    <submittedName>
        <fullName evidence="3">Partial primary-amine oxidase</fullName>
        <ecNumber evidence="3">1.4.3.21</ecNumber>
    </submittedName>
</protein>
<reference evidence="3 4" key="1">
    <citation type="submission" date="2019-09" db="EMBL/GenBank/DDBJ databases">
        <authorList>
            <person name="Cremers G."/>
        </authorList>
    </citation>
    <scope>NUCLEOTIDE SEQUENCE [LARGE SCALE GENOMIC DNA]</scope>
    <source>
        <strain evidence="3">4A</strain>
    </source>
</reference>
<dbReference type="EC" id="1.4.3.21" evidence="3"/>
<sequence length="62" mass="6809">PPSPPSRRNAVGRSPGCKRMPGADTARPFSYSGSSLLTRAGYIRHTLWVTRYDPQEQYAAGD</sequence>
<name>A0A5E6MB27_9BACT</name>
<dbReference type="InterPro" id="IPR015798">
    <property type="entry name" value="Cu_amine_oxidase_C"/>
</dbReference>
<dbReference type="GO" id="GO:0009308">
    <property type="term" value="P:amine metabolic process"/>
    <property type="evidence" value="ECO:0007669"/>
    <property type="project" value="InterPro"/>
</dbReference>
<dbReference type="OrthoDB" id="9772590at2"/>
<dbReference type="SUPFAM" id="SSF49998">
    <property type="entry name" value="Amine oxidase catalytic domain"/>
    <property type="match status" value="1"/>
</dbReference>